<dbReference type="Gene3D" id="3.40.30.10">
    <property type="entry name" value="Glutaredoxin"/>
    <property type="match status" value="1"/>
</dbReference>
<feature type="region of interest" description="Disordered" evidence="1">
    <location>
        <begin position="1"/>
        <end position="23"/>
    </location>
</feature>
<dbReference type="SUPFAM" id="SSF52833">
    <property type="entry name" value="Thioredoxin-like"/>
    <property type="match status" value="1"/>
</dbReference>
<comment type="caution">
    <text evidence="2">The sequence shown here is derived from an EMBL/GenBank/DDBJ whole genome shotgun (WGS) entry which is preliminary data.</text>
</comment>
<reference evidence="2" key="1">
    <citation type="submission" date="2016-10" db="EMBL/GenBank/DDBJ databases">
        <title>Sequence of Gallionella enrichment culture.</title>
        <authorList>
            <person name="Poehlein A."/>
            <person name="Muehling M."/>
            <person name="Daniel R."/>
        </authorList>
    </citation>
    <scope>NUCLEOTIDE SEQUENCE</scope>
</reference>
<feature type="compositionally biased region" description="Basic residues" evidence="1">
    <location>
        <begin position="9"/>
        <end position="23"/>
    </location>
</feature>
<proteinExistence type="predicted"/>
<dbReference type="InterPro" id="IPR036249">
    <property type="entry name" value="Thioredoxin-like_sf"/>
</dbReference>
<organism evidence="2">
    <name type="scientific">mine drainage metagenome</name>
    <dbReference type="NCBI Taxonomy" id="410659"/>
    <lineage>
        <taxon>unclassified sequences</taxon>
        <taxon>metagenomes</taxon>
        <taxon>ecological metagenomes</taxon>
    </lineage>
</organism>
<name>A0A1J5R097_9ZZZZ</name>
<accession>A0A1J5R097</accession>
<sequence length="150" mass="15724">MFPCESGHRRCGPPHRRHQRRRRHAAFCETAMAPVAAAGPTPPQAGAGFAPLRLFVCMGRDCRAGRSGPPLIEAVRQALAEAGPAAAHISALSCPCLDRCEDGPLILAYGGEAARQTRPPSGPLAPAPLASFTHVEAARLPALIARLISP</sequence>
<gene>
    <name evidence="2" type="ORF">GALL_287500</name>
</gene>
<evidence type="ECO:0000313" key="2">
    <source>
        <dbReference type="EMBL" id="OIQ89374.1"/>
    </source>
</evidence>
<dbReference type="CDD" id="cd02980">
    <property type="entry name" value="TRX_Fd_family"/>
    <property type="match status" value="1"/>
</dbReference>
<evidence type="ECO:0008006" key="3">
    <source>
        <dbReference type="Google" id="ProtNLM"/>
    </source>
</evidence>
<dbReference type="AlphaFoldDB" id="A0A1J5R097"/>
<evidence type="ECO:0000256" key="1">
    <source>
        <dbReference type="SAM" id="MobiDB-lite"/>
    </source>
</evidence>
<dbReference type="EMBL" id="MLJW01000333">
    <property type="protein sequence ID" value="OIQ89374.1"/>
    <property type="molecule type" value="Genomic_DNA"/>
</dbReference>
<protein>
    <recommendedName>
        <fullName evidence="3">(2Fe-2S) ferredoxin domain-containing protein</fullName>
    </recommendedName>
</protein>